<dbReference type="PANTHER" id="PTHR11079">
    <property type="entry name" value="CYTOSINE DEAMINASE FAMILY MEMBER"/>
    <property type="match status" value="1"/>
</dbReference>
<dbReference type="Gene3D" id="3.40.140.10">
    <property type="entry name" value="Cytidine Deaminase, domain 2"/>
    <property type="match status" value="1"/>
</dbReference>
<dbReference type="GO" id="GO:0002100">
    <property type="term" value="P:tRNA wobble adenosine to inosine editing"/>
    <property type="evidence" value="ECO:0007669"/>
    <property type="project" value="TreeGrafter"/>
</dbReference>
<dbReference type="EMBL" id="CABWKZ010000024">
    <property type="protein sequence ID" value="VXA56891.1"/>
    <property type="molecule type" value="Genomic_DNA"/>
</dbReference>
<dbReference type="InterPro" id="IPR002125">
    <property type="entry name" value="CMP_dCMP_dom"/>
</dbReference>
<name>A0A653K7N1_9GAMM</name>
<dbReference type="InterPro" id="IPR016193">
    <property type="entry name" value="Cytidine_deaminase-like"/>
</dbReference>
<protein>
    <submittedName>
        <fullName evidence="2">Putative cytidine and deoxycytidylate deaminase zinc-binding protein</fullName>
    </submittedName>
</protein>
<dbReference type="CDD" id="cd01285">
    <property type="entry name" value="nucleoside_deaminase"/>
    <property type="match status" value="1"/>
</dbReference>
<dbReference type="FunFam" id="3.40.140.10:FF:000051">
    <property type="entry name" value="Nucleoside deaminase"/>
    <property type="match status" value="1"/>
</dbReference>
<sequence length="168" mass="18282">MTLNDQATAQDLFFLRRTFELAEQTKLQGLHPFAAIVVNAQGEIVTQAGNNSLPPTGDPTRHAETVAAGQAARLLSLEQLRNCTLYSNAEPCAMCSGAIYWTGIGRVVYGMSETQLLEITGNHPENPTLSLPCRQVFASGQREIRVIGPCLSEEAAQAHQAFWSELSH</sequence>
<feature type="domain" description="CMP/dCMP-type deaminase" evidence="1">
    <location>
        <begin position="9"/>
        <end position="133"/>
    </location>
</feature>
<dbReference type="PROSITE" id="PS51747">
    <property type="entry name" value="CYT_DCMP_DEAMINASES_2"/>
    <property type="match status" value="1"/>
</dbReference>
<dbReference type="PANTHER" id="PTHR11079:SF202">
    <property type="entry name" value="TRNA-SPECIFIC ADENOSINE DEAMINASE"/>
    <property type="match status" value="1"/>
</dbReference>
<dbReference type="GO" id="GO:0052717">
    <property type="term" value="F:tRNA-specific adenosine-34 deaminase activity"/>
    <property type="evidence" value="ECO:0007669"/>
    <property type="project" value="TreeGrafter"/>
</dbReference>
<proteinExistence type="predicted"/>
<evidence type="ECO:0000313" key="3">
    <source>
        <dbReference type="Proteomes" id="UP000430404"/>
    </source>
</evidence>
<evidence type="ECO:0000313" key="2">
    <source>
        <dbReference type="EMBL" id="VXA56891.1"/>
    </source>
</evidence>
<dbReference type="RefSeq" id="WP_159725515.1">
    <property type="nucleotide sequence ID" value="NZ_LR732744.1"/>
</dbReference>
<accession>A0A653K7N1</accession>
<organism evidence="2 3">
    <name type="scientific">Acinetobacter proteolyticus</name>
    <dbReference type="NCBI Taxonomy" id="1776741"/>
    <lineage>
        <taxon>Bacteria</taxon>
        <taxon>Pseudomonadati</taxon>
        <taxon>Pseudomonadota</taxon>
        <taxon>Gammaproteobacteria</taxon>
        <taxon>Moraxellales</taxon>
        <taxon>Moraxellaceae</taxon>
        <taxon>Acinetobacter</taxon>
    </lineage>
</organism>
<dbReference type="SUPFAM" id="SSF53927">
    <property type="entry name" value="Cytidine deaminase-like"/>
    <property type="match status" value="1"/>
</dbReference>
<dbReference type="AlphaFoldDB" id="A0A653K7N1"/>
<reference evidence="2 3" key="1">
    <citation type="submission" date="2019-10" db="EMBL/GenBank/DDBJ databases">
        <authorList>
            <person name="Karimi E."/>
        </authorList>
    </citation>
    <scope>NUCLEOTIDE SEQUENCE [LARGE SCALE GENOMIC DNA]</scope>
    <source>
        <strain evidence="2">Acinetobacter sp. 8BE</strain>
    </source>
</reference>
<gene>
    <name evidence="2" type="ORF">ACI8B_300023</name>
</gene>
<dbReference type="Pfam" id="PF00383">
    <property type="entry name" value="dCMP_cyt_deam_1"/>
    <property type="match status" value="1"/>
</dbReference>
<evidence type="ECO:0000259" key="1">
    <source>
        <dbReference type="PROSITE" id="PS51747"/>
    </source>
</evidence>
<dbReference type="Proteomes" id="UP000430404">
    <property type="component" value="Unassembled WGS sequence"/>
</dbReference>